<feature type="non-terminal residue" evidence="1">
    <location>
        <position position="101"/>
    </location>
</feature>
<accession>A0A1B6HEH1</accession>
<protein>
    <submittedName>
        <fullName evidence="1">Uncharacterized protein</fullName>
    </submittedName>
</protein>
<dbReference type="EMBL" id="GECU01034717">
    <property type="protein sequence ID" value="JAS72989.1"/>
    <property type="molecule type" value="Transcribed_RNA"/>
</dbReference>
<proteinExistence type="predicted"/>
<name>A0A1B6HEH1_9HEMI</name>
<feature type="non-terminal residue" evidence="1">
    <location>
        <position position="1"/>
    </location>
</feature>
<dbReference type="AlphaFoldDB" id="A0A1B6HEH1"/>
<organism evidence="1">
    <name type="scientific">Homalodisca liturata</name>
    <dbReference type="NCBI Taxonomy" id="320908"/>
    <lineage>
        <taxon>Eukaryota</taxon>
        <taxon>Metazoa</taxon>
        <taxon>Ecdysozoa</taxon>
        <taxon>Arthropoda</taxon>
        <taxon>Hexapoda</taxon>
        <taxon>Insecta</taxon>
        <taxon>Pterygota</taxon>
        <taxon>Neoptera</taxon>
        <taxon>Paraneoptera</taxon>
        <taxon>Hemiptera</taxon>
        <taxon>Auchenorrhyncha</taxon>
        <taxon>Membracoidea</taxon>
        <taxon>Cicadellidae</taxon>
        <taxon>Cicadellinae</taxon>
        <taxon>Proconiini</taxon>
        <taxon>Homalodisca</taxon>
    </lineage>
</organism>
<reference evidence="1" key="1">
    <citation type="submission" date="2015-11" db="EMBL/GenBank/DDBJ databases">
        <title>De novo transcriptome assembly of four potential Pierce s Disease insect vectors from Arizona vineyards.</title>
        <authorList>
            <person name="Tassone E.E."/>
        </authorList>
    </citation>
    <scope>NUCLEOTIDE SEQUENCE</scope>
</reference>
<evidence type="ECO:0000313" key="1">
    <source>
        <dbReference type="EMBL" id="JAS72989.1"/>
    </source>
</evidence>
<sequence length="101" mass="11375">GYSRRVKIISGFIYTWNPIFVSEFLLATAAEMPLDRRASFYADVLCSFESRKLAEILSQIEGKIDAPMKNRLIKLFSDSIYGSGADKLKRTGSMVDAFNLI</sequence>
<gene>
    <name evidence="1" type="ORF">g.57697</name>
</gene>